<dbReference type="SMART" id="SM00326">
    <property type="entry name" value="SH3"/>
    <property type="match status" value="1"/>
</dbReference>
<keyword evidence="9" id="KW-0970">Cilium biogenesis/degradation</keyword>
<keyword evidence="14" id="KW-0206">Cytoskeleton</keyword>
<dbReference type="GO" id="GO:0030030">
    <property type="term" value="P:cell projection organization"/>
    <property type="evidence" value="ECO:0007669"/>
    <property type="project" value="UniProtKB-KW"/>
</dbReference>
<feature type="compositionally biased region" description="Acidic residues" evidence="19">
    <location>
        <begin position="117"/>
        <end position="163"/>
    </location>
</feature>
<dbReference type="CTD" id="4867"/>
<dbReference type="GeneID" id="101725630"/>
<sequence length="555" mass="62523">MLARRPRDPLQVVRRRSQELKLQVDSLFSESQLKGALEPNKRQDIYQRCIQLKQAIDENKSTLQKLKKADEAAPVGNYDQRKEEEQALLDKLTHQLQELTVDISKENMTKTGAPTEKEEDSDSTKEQDDDGDDDDDDDEEEENSEESAGEEEESEEEEEQQEDESLKQAANKEYIALGDFTAQEAGDLTFKKGEILLIIEKKPDGWWIAKNAKGNEGLIPKTYVEPYNKEKEDQESSEEDSEEDVDVGDEAADRSEVKQRTDSRWNAVRKAISEQINTVDVLTTMGAIPAGFRPSTLSQLLEEGNQFRASYFLQPELTASQLAFRDLVWDAKSSTIRSRPSHVSLVLTLWSCKMIPLPGTSIQVLSRHVRLCVFDGNRVLSNIHTVRATWQPKKPKTWAFSPQVTGILPCLLDGDCFIRSNSSSPDLRILFELGISYIRNSTGERGELSCGWAFLKLFDASGVPIPAKTYELLLNGGTPYEKGVEVDPSVSRRAHSSVFHQMLTMRRQPQLLIKLRSLNQRTRNMLRSNQSPDASLLPQALRAARGDGCSAEFVG</sequence>
<dbReference type="FunFam" id="2.30.30.40:FF:000171">
    <property type="entry name" value="Nephrocystin 1"/>
    <property type="match status" value="1"/>
</dbReference>
<dbReference type="GO" id="GO:0007283">
    <property type="term" value="P:spermatogenesis"/>
    <property type="evidence" value="ECO:0007669"/>
    <property type="project" value="UniProtKB-KW"/>
</dbReference>
<feature type="region of interest" description="Disordered" evidence="19">
    <location>
        <begin position="226"/>
        <end position="260"/>
    </location>
</feature>
<evidence type="ECO:0000256" key="7">
    <source>
        <dbReference type="ARBA" id="ARBA00022553"/>
    </source>
</evidence>
<feature type="domain" description="SH3" evidence="20">
    <location>
        <begin position="169"/>
        <end position="229"/>
    </location>
</feature>
<accession>A0AAX6SZE6</accession>
<dbReference type="CDD" id="cd11770">
    <property type="entry name" value="SH3_Nephrocystin"/>
    <property type="match status" value="1"/>
</dbReference>
<evidence type="ECO:0000256" key="5">
    <source>
        <dbReference type="ARBA" id="ARBA00022443"/>
    </source>
</evidence>
<evidence type="ECO:0000256" key="19">
    <source>
        <dbReference type="SAM" id="MobiDB-lite"/>
    </source>
</evidence>
<dbReference type="PRINTS" id="PR00452">
    <property type="entry name" value="SH3DOMAIN"/>
</dbReference>
<dbReference type="Proteomes" id="UP000694906">
    <property type="component" value="Unplaced"/>
</dbReference>
<dbReference type="GO" id="GO:0005923">
    <property type="term" value="C:bicellular tight junction"/>
    <property type="evidence" value="ECO:0007669"/>
    <property type="project" value="UniProtKB-SubCell"/>
</dbReference>
<evidence type="ECO:0000256" key="12">
    <source>
        <dbReference type="ARBA" id="ARBA00023054"/>
    </source>
</evidence>
<comment type="subcellular location">
    <subcellularLocation>
        <location evidence="3">Cell junction</location>
        <location evidence="3">Adherens junction</location>
    </subcellularLocation>
    <subcellularLocation>
        <location evidence="2">Cell junction</location>
        <location evidence="2">Tight junction</location>
    </subcellularLocation>
    <subcellularLocation>
        <location evidence="1">Cytoplasm</location>
        <location evidence="1">Cytoskeleton</location>
        <location evidence="1">Cilium axoneme</location>
    </subcellularLocation>
</comment>
<keyword evidence="4" id="KW-0796">Tight junction</keyword>
<evidence type="ECO:0000256" key="16">
    <source>
        <dbReference type="ARBA" id="ARBA00060725"/>
    </source>
</evidence>
<dbReference type="PANTHER" id="PTHR15176:SF1">
    <property type="entry name" value="NEPHROCYSTIN-1"/>
    <property type="match status" value="1"/>
</dbReference>
<dbReference type="PROSITE" id="PS50002">
    <property type="entry name" value="SH3"/>
    <property type="match status" value="1"/>
</dbReference>
<evidence type="ECO:0000256" key="10">
    <source>
        <dbReference type="ARBA" id="ARBA00022871"/>
    </source>
</evidence>
<dbReference type="RefSeq" id="XP_021113648.1">
    <property type="nucleotide sequence ID" value="XM_021257989.1"/>
</dbReference>
<keyword evidence="6" id="KW-0963">Cytoplasm</keyword>
<evidence type="ECO:0000256" key="4">
    <source>
        <dbReference type="ARBA" id="ARBA00022427"/>
    </source>
</evidence>
<keyword evidence="15" id="KW-0966">Cell projection</keyword>
<feature type="region of interest" description="Disordered" evidence="19">
    <location>
        <begin position="64"/>
        <end position="170"/>
    </location>
</feature>
<comment type="similarity">
    <text evidence="16">Belongs to the nephrocystin-1 family.</text>
</comment>
<name>A0AAX6SZE6_HETGA</name>
<dbReference type="InterPro" id="IPR001452">
    <property type="entry name" value="SH3_domain"/>
</dbReference>
<evidence type="ECO:0000256" key="8">
    <source>
        <dbReference type="ARBA" id="ARBA00022782"/>
    </source>
</evidence>
<protein>
    <recommendedName>
        <fullName evidence="17">Nephrocystin-1</fullName>
    </recommendedName>
</protein>
<dbReference type="PANTHER" id="PTHR15176">
    <property type="entry name" value="NEPHROCYSTIN"/>
    <property type="match status" value="1"/>
</dbReference>
<evidence type="ECO:0000259" key="20">
    <source>
        <dbReference type="PROSITE" id="PS50002"/>
    </source>
</evidence>
<dbReference type="AlphaFoldDB" id="A0AAX6SZE6"/>
<keyword evidence="7" id="KW-0597">Phosphoprotein</keyword>
<keyword evidence="13" id="KW-0969">Cilium</keyword>
<feature type="compositionally biased region" description="Basic and acidic residues" evidence="19">
    <location>
        <begin position="251"/>
        <end position="260"/>
    </location>
</feature>
<dbReference type="InterPro" id="IPR030642">
    <property type="entry name" value="NPHP1_SH3"/>
</dbReference>
<dbReference type="Pfam" id="PF00018">
    <property type="entry name" value="SH3_1"/>
    <property type="match status" value="1"/>
</dbReference>
<keyword evidence="11" id="KW-0965">Cell junction</keyword>
<keyword evidence="10" id="KW-0744">Spermatogenesis</keyword>
<evidence type="ECO:0000256" key="6">
    <source>
        <dbReference type="ARBA" id="ARBA00022490"/>
    </source>
</evidence>
<feature type="compositionally biased region" description="Acidic residues" evidence="19">
    <location>
        <begin position="235"/>
        <end position="250"/>
    </location>
</feature>
<evidence type="ECO:0000313" key="21">
    <source>
        <dbReference type="Proteomes" id="UP000694906"/>
    </source>
</evidence>
<dbReference type="GO" id="GO:0030154">
    <property type="term" value="P:cell differentiation"/>
    <property type="evidence" value="ECO:0007669"/>
    <property type="project" value="UniProtKB-KW"/>
</dbReference>
<dbReference type="SUPFAM" id="SSF50044">
    <property type="entry name" value="SH3-domain"/>
    <property type="match status" value="1"/>
</dbReference>
<evidence type="ECO:0000313" key="22">
    <source>
        <dbReference type="RefSeq" id="XP_021113648.1"/>
    </source>
</evidence>
<organism evidence="21 22">
    <name type="scientific">Heterocephalus glaber</name>
    <name type="common">Naked mole rat</name>
    <dbReference type="NCBI Taxonomy" id="10181"/>
    <lineage>
        <taxon>Eukaryota</taxon>
        <taxon>Metazoa</taxon>
        <taxon>Chordata</taxon>
        <taxon>Craniata</taxon>
        <taxon>Vertebrata</taxon>
        <taxon>Euteleostomi</taxon>
        <taxon>Mammalia</taxon>
        <taxon>Eutheria</taxon>
        <taxon>Euarchontoglires</taxon>
        <taxon>Glires</taxon>
        <taxon>Rodentia</taxon>
        <taxon>Hystricomorpha</taxon>
        <taxon>Bathyergidae</taxon>
        <taxon>Heterocephalus</taxon>
    </lineage>
</organism>
<dbReference type="Gene3D" id="2.30.30.40">
    <property type="entry name" value="SH3 Domains"/>
    <property type="match status" value="1"/>
</dbReference>
<evidence type="ECO:0000256" key="15">
    <source>
        <dbReference type="ARBA" id="ARBA00023273"/>
    </source>
</evidence>
<evidence type="ECO:0000256" key="18">
    <source>
        <dbReference type="PROSITE-ProRule" id="PRU00192"/>
    </source>
</evidence>
<evidence type="ECO:0000256" key="14">
    <source>
        <dbReference type="ARBA" id="ARBA00023212"/>
    </source>
</evidence>
<keyword evidence="21" id="KW-1185">Reference proteome</keyword>
<evidence type="ECO:0000256" key="11">
    <source>
        <dbReference type="ARBA" id="ARBA00022949"/>
    </source>
</evidence>
<evidence type="ECO:0000256" key="13">
    <source>
        <dbReference type="ARBA" id="ARBA00023069"/>
    </source>
</evidence>
<dbReference type="GO" id="GO:0005930">
    <property type="term" value="C:axoneme"/>
    <property type="evidence" value="ECO:0007669"/>
    <property type="project" value="UniProtKB-SubCell"/>
</dbReference>
<keyword evidence="8" id="KW-0221">Differentiation</keyword>
<dbReference type="InterPro" id="IPR036028">
    <property type="entry name" value="SH3-like_dom_sf"/>
</dbReference>
<evidence type="ECO:0000256" key="9">
    <source>
        <dbReference type="ARBA" id="ARBA00022794"/>
    </source>
</evidence>
<keyword evidence="12" id="KW-0175">Coiled coil</keyword>
<dbReference type="GO" id="GO:0090251">
    <property type="term" value="P:protein localization involved in establishment of planar polarity"/>
    <property type="evidence" value="ECO:0007669"/>
    <property type="project" value="TreeGrafter"/>
</dbReference>
<evidence type="ECO:0000256" key="1">
    <source>
        <dbReference type="ARBA" id="ARBA00004430"/>
    </source>
</evidence>
<proteinExistence type="inferred from homology"/>
<evidence type="ECO:0000256" key="17">
    <source>
        <dbReference type="ARBA" id="ARBA00073391"/>
    </source>
</evidence>
<evidence type="ECO:0000256" key="2">
    <source>
        <dbReference type="ARBA" id="ARBA00004435"/>
    </source>
</evidence>
<evidence type="ECO:0000256" key="3">
    <source>
        <dbReference type="ARBA" id="ARBA00004536"/>
    </source>
</evidence>
<dbReference type="InterPro" id="IPR039687">
    <property type="entry name" value="NPHP1"/>
</dbReference>
<keyword evidence="5 18" id="KW-0728">SH3 domain</keyword>
<dbReference type="GO" id="GO:0005912">
    <property type="term" value="C:adherens junction"/>
    <property type="evidence" value="ECO:0007669"/>
    <property type="project" value="UniProtKB-SubCell"/>
</dbReference>
<reference evidence="22" key="1">
    <citation type="submission" date="2025-08" db="UniProtKB">
        <authorList>
            <consortium name="RefSeq"/>
        </authorList>
    </citation>
    <scope>IDENTIFICATION</scope>
</reference>
<gene>
    <name evidence="22" type="primary">Nphp1</name>
</gene>